<dbReference type="EMBL" id="LCAK01000001">
    <property type="protein sequence ID" value="KKR89223.1"/>
    <property type="molecule type" value="Genomic_DNA"/>
</dbReference>
<dbReference type="InterPro" id="IPR009000">
    <property type="entry name" value="Transl_B-barrel_sf"/>
</dbReference>
<evidence type="ECO:0000313" key="2">
    <source>
        <dbReference type="Proteomes" id="UP000033918"/>
    </source>
</evidence>
<name>A0A0G0UKB3_9BACT</name>
<sequence length="81" mass="8995">MEKPIGEITHYYGHLGVAIAKFNQAVKIGETVHLKGAHTDFTQTIESIQYDHKDIESAKKGQEVGIKVGEKVREGDKIYAV</sequence>
<dbReference type="SUPFAM" id="SSF50447">
    <property type="entry name" value="Translation proteins"/>
    <property type="match status" value="1"/>
</dbReference>
<proteinExistence type="predicted"/>
<comment type="caution">
    <text evidence="1">The sequence shown here is derived from an EMBL/GenBank/DDBJ whole genome shotgun (WGS) entry which is preliminary data.</text>
</comment>
<dbReference type="Gene3D" id="2.40.30.10">
    <property type="entry name" value="Translation factors"/>
    <property type="match status" value="1"/>
</dbReference>
<evidence type="ECO:0008006" key="3">
    <source>
        <dbReference type="Google" id="ProtNLM"/>
    </source>
</evidence>
<dbReference type="Proteomes" id="UP000033918">
    <property type="component" value="Unassembled WGS sequence"/>
</dbReference>
<accession>A0A0G0UKB3</accession>
<organism evidence="1 2">
    <name type="scientific">Candidatus Wolfebacteria bacterium GW2011_GWB1_41_12</name>
    <dbReference type="NCBI Taxonomy" id="1619006"/>
    <lineage>
        <taxon>Bacteria</taxon>
        <taxon>Candidatus Wolfeibacteriota</taxon>
    </lineage>
</organism>
<gene>
    <name evidence="1" type="ORF">UU38_C0001G0125</name>
</gene>
<reference evidence="1 2" key="1">
    <citation type="journal article" date="2015" name="Nature">
        <title>rRNA introns, odd ribosomes, and small enigmatic genomes across a large radiation of phyla.</title>
        <authorList>
            <person name="Brown C.T."/>
            <person name="Hug L.A."/>
            <person name="Thomas B.C."/>
            <person name="Sharon I."/>
            <person name="Castelle C.J."/>
            <person name="Singh A."/>
            <person name="Wilkins M.J."/>
            <person name="Williams K.H."/>
            <person name="Banfield J.F."/>
        </authorList>
    </citation>
    <scope>NUCLEOTIDE SEQUENCE [LARGE SCALE GENOMIC DNA]</scope>
</reference>
<dbReference type="AlphaFoldDB" id="A0A0G0UKB3"/>
<protein>
    <recommendedName>
        <fullName evidence="3">Translation elongation factor-like protein</fullName>
    </recommendedName>
</protein>
<evidence type="ECO:0000313" key="1">
    <source>
        <dbReference type="EMBL" id="KKR89223.1"/>
    </source>
</evidence>